<dbReference type="AlphaFoldDB" id="K4FS96"/>
<evidence type="ECO:0000256" key="3">
    <source>
        <dbReference type="ARBA" id="ARBA00012452"/>
    </source>
</evidence>
<dbReference type="Pfam" id="PF14497">
    <property type="entry name" value="GST_C_3"/>
    <property type="match status" value="1"/>
</dbReference>
<comment type="catalytic activity">
    <reaction evidence="5">
        <text>RX + glutathione = an S-substituted glutathione + a halide anion + H(+)</text>
        <dbReference type="Rhea" id="RHEA:16437"/>
        <dbReference type="ChEBI" id="CHEBI:15378"/>
        <dbReference type="ChEBI" id="CHEBI:16042"/>
        <dbReference type="ChEBI" id="CHEBI:17792"/>
        <dbReference type="ChEBI" id="CHEBI:57925"/>
        <dbReference type="ChEBI" id="CHEBI:90779"/>
        <dbReference type="EC" id="2.5.1.18"/>
    </reaction>
</comment>
<dbReference type="SFLD" id="SFLDG00363">
    <property type="entry name" value="AMPS_(cytGST):_Alpha-__Mu-__Pi"/>
    <property type="match status" value="1"/>
</dbReference>
<dbReference type="FunFam" id="1.20.1050.10:FF:000003">
    <property type="entry name" value="Glutathione S-transferase 2"/>
    <property type="match status" value="1"/>
</dbReference>
<dbReference type="GO" id="GO:0004364">
    <property type="term" value="F:glutathione transferase activity"/>
    <property type="evidence" value="ECO:0007669"/>
    <property type="project" value="UniProtKB-EC"/>
</dbReference>
<feature type="domain" description="GST C-terminal" evidence="8">
    <location>
        <begin position="90"/>
        <end position="208"/>
    </location>
</feature>
<dbReference type="InterPro" id="IPR050213">
    <property type="entry name" value="GST_superfamily"/>
</dbReference>
<keyword evidence="4 9" id="KW-0808">Transferase</keyword>
<dbReference type="PANTHER" id="PTHR11571:SF222">
    <property type="entry name" value="GLUTATHIONE TRANSFERASE"/>
    <property type="match status" value="1"/>
</dbReference>
<dbReference type="EC" id="2.5.1.18" evidence="3"/>
<dbReference type="InterPro" id="IPR004046">
    <property type="entry name" value="GST_C"/>
</dbReference>
<comment type="function">
    <text evidence="1">Conjugation of reduced glutathione to a wide number of exogenous and endogenous hydrophobic electrophiles.</text>
</comment>
<dbReference type="FunFam" id="3.40.30.10:FF:000019">
    <property type="entry name" value="Glutathione S-transferase Mu"/>
    <property type="match status" value="1"/>
</dbReference>
<dbReference type="InterPro" id="IPR003081">
    <property type="entry name" value="GST_mu"/>
</dbReference>
<dbReference type="CDD" id="cd03209">
    <property type="entry name" value="GST_C_Mu"/>
    <property type="match status" value="1"/>
</dbReference>
<dbReference type="InterPro" id="IPR010987">
    <property type="entry name" value="Glutathione-S-Trfase_C-like"/>
</dbReference>
<evidence type="ECO:0000256" key="4">
    <source>
        <dbReference type="ARBA" id="ARBA00022679"/>
    </source>
</evidence>
<evidence type="ECO:0000256" key="2">
    <source>
        <dbReference type="ARBA" id="ARBA00005861"/>
    </source>
</evidence>
<dbReference type="Gene3D" id="1.20.1050.10">
    <property type="match status" value="1"/>
</dbReference>
<name>K4FS96_CALMI</name>
<evidence type="ECO:0000256" key="6">
    <source>
        <dbReference type="ARBA" id="ARBA00081375"/>
    </source>
</evidence>
<proteinExistence type="evidence at transcript level"/>
<protein>
    <recommendedName>
        <fullName evidence="3">glutathione transferase</fullName>
        <ecNumber evidence="3">2.5.1.18</ecNumber>
    </recommendedName>
    <alternativeName>
        <fullName evidence="6">GST class-mu</fullName>
    </alternativeName>
</protein>
<dbReference type="PROSITE" id="PS50405">
    <property type="entry name" value="GST_CTER"/>
    <property type="match status" value="1"/>
</dbReference>
<reference evidence="9" key="1">
    <citation type="journal article" date="2012" name="PLoS ONE">
        <title>Sequencing and Analysis of Full-Length cDNAs, 5'-ESTs and 3'-ESTs from a Cartilaginous Fish, the Elephant Shark (Callorhinchus milii).</title>
        <authorList>
            <person name="Tan Y.Y."/>
            <person name="Kodzius R."/>
            <person name="Tay B.H."/>
            <person name="Tay A."/>
            <person name="Brenner S."/>
            <person name="Venkatesh B."/>
        </authorList>
    </citation>
    <scope>NUCLEOTIDE SEQUENCE</scope>
    <source>
        <tissue evidence="9">Intestine</tissue>
    </source>
</reference>
<sequence length="219" mass="25833">MVMKLGYWDIRGLAQPIRLLLEYTETPYEEKLYSVGEAPEYDRGSWLKEKFTLGLDFPNLPYLIDGDVKIVQSNAIMRYIARKHGLCGEVEDEKIRVDVIENQCMDFRMEFFRVCYSPDFVKLKPGYVEKLPDLLRQFSTFLSEKPWFAGEKITFVDFLLYEVLDEHLIFEAKSLDEFKNLQAFLKRFEALEKISAYMKSDRFMKGPINNKIAKWGNTK</sequence>
<feature type="domain" description="GST N-terminal" evidence="7">
    <location>
        <begin position="1"/>
        <end position="88"/>
    </location>
</feature>
<dbReference type="CDD" id="cd03075">
    <property type="entry name" value="GST_N_Mu"/>
    <property type="match status" value="1"/>
</dbReference>
<dbReference type="InterPro" id="IPR036282">
    <property type="entry name" value="Glutathione-S-Trfase_C_sf"/>
</dbReference>
<evidence type="ECO:0000256" key="1">
    <source>
        <dbReference type="ARBA" id="ARBA00003701"/>
    </source>
</evidence>
<evidence type="ECO:0000313" key="9">
    <source>
        <dbReference type="EMBL" id="AFK10863.1"/>
    </source>
</evidence>
<dbReference type="GO" id="GO:0006749">
    <property type="term" value="P:glutathione metabolic process"/>
    <property type="evidence" value="ECO:0007669"/>
    <property type="project" value="TreeGrafter"/>
</dbReference>
<dbReference type="PROSITE" id="PS50404">
    <property type="entry name" value="GST_NTER"/>
    <property type="match status" value="1"/>
</dbReference>
<dbReference type="PANTHER" id="PTHR11571">
    <property type="entry name" value="GLUTATHIONE S-TRANSFERASE"/>
    <property type="match status" value="1"/>
</dbReference>
<dbReference type="PRINTS" id="PR01267">
    <property type="entry name" value="GSTRNSFRASEM"/>
</dbReference>
<evidence type="ECO:0000256" key="5">
    <source>
        <dbReference type="ARBA" id="ARBA00047960"/>
    </source>
</evidence>
<accession>K4FS96</accession>
<comment type="similarity">
    <text evidence="2">Belongs to the GST superfamily. Mu family.</text>
</comment>
<dbReference type="InterPro" id="IPR040079">
    <property type="entry name" value="Glutathione_S-Trfase"/>
</dbReference>
<dbReference type="SFLD" id="SFLDS00019">
    <property type="entry name" value="Glutathione_Transferase_(cytos"/>
    <property type="match status" value="1"/>
</dbReference>
<dbReference type="SUPFAM" id="SSF52833">
    <property type="entry name" value="Thioredoxin-like"/>
    <property type="match status" value="1"/>
</dbReference>
<dbReference type="InterPro" id="IPR036249">
    <property type="entry name" value="Thioredoxin-like_sf"/>
</dbReference>
<evidence type="ECO:0000259" key="7">
    <source>
        <dbReference type="PROSITE" id="PS50404"/>
    </source>
</evidence>
<organism evidence="9">
    <name type="scientific">Callorhinchus milii</name>
    <name type="common">Ghost shark</name>
    <dbReference type="NCBI Taxonomy" id="7868"/>
    <lineage>
        <taxon>Eukaryota</taxon>
        <taxon>Metazoa</taxon>
        <taxon>Chordata</taxon>
        <taxon>Craniata</taxon>
        <taxon>Vertebrata</taxon>
        <taxon>Chondrichthyes</taxon>
        <taxon>Holocephali</taxon>
        <taxon>Chimaeriformes</taxon>
        <taxon>Callorhinchidae</taxon>
        <taxon>Callorhinchus</taxon>
    </lineage>
</organism>
<dbReference type="SUPFAM" id="SSF47616">
    <property type="entry name" value="GST C-terminal domain-like"/>
    <property type="match status" value="1"/>
</dbReference>
<dbReference type="Gene3D" id="3.40.30.10">
    <property type="entry name" value="Glutaredoxin"/>
    <property type="match status" value="1"/>
</dbReference>
<dbReference type="SFLD" id="SFLDG01205">
    <property type="entry name" value="AMPS.1"/>
    <property type="match status" value="1"/>
</dbReference>
<dbReference type="InterPro" id="IPR004045">
    <property type="entry name" value="Glutathione_S-Trfase_N"/>
</dbReference>
<evidence type="ECO:0000259" key="8">
    <source>
        <dbReference type="PROSITE" id="PS50405"/>
    </source>
</evidence>
<dbReference type="EMBL" id="JX052635">
    <property type="protein sequence ID" value="AFK10863.1"/>
    <property type="molecule type" value="mRNA"/>
</dbReference>
<dbReference type="Pfam" id="PF02798">
    <property type="entry name" value="GST_N"/>
    <property type="match status" value="1"/>
</dbReference>